<reference evidence="1" key="1">
    <citation type="submission" date="2020-12" db="EMBL/GenBank/DDBJ databases">
        <title>Enhanced detection system for hospital associated transmission using whole genome sequencing surveillance.</title>
        <authorList>
            <person name="Harrison L.H."/>
            <person name="Van Tyne D."/>
            <person name="Marsh J.W."/>
            <person name="Griffith M.P."/>
            <person name="Snyder D.J."/>
            <person name="Cooper V.S."/>
            <person name="Mustapha M."/>
        </authorList>
    </citation>
    <scope>NUCLEOTIDE SEQUENCE</scope>
    <source>
        <strain evidence="1">PSB00042</strain>
    </source>
</reference>
<organism evidence="1 2">
    <name type="scientific">Pseudomonas putida</name>
    <name type="common">Arthrobacter siderocapsulatus</name>
    <dbReference type="NCBI Taxonomy" id="303"/>
    <lineage>
        <taxon>Bacteria</taxon>
        <taxon>Pseudomonadati</taxon>
        <taxon>Pseudomonadota</taxon>
        <taxon>Gammaproteobacteria</taxon>
        <taxon>Pseudomonadales</taxon>
        <taxon>Pseudomonadaceae</taxon>
        <taxon>Pseudomonas</taxon>
    </lineage>
</organism>
<evidence type="ECO:0000313" key="2">
    <source>
        <dbReference type="Proteomes" id="UP000637061"/>
    </source>
</evidence>
<protein>
    <submittedName>
        <fullName evidence="1">Uncharacterized protein</fullName>
    </submittedName>
</protein>
<accession>A0A8I1EG16</accession>
<dbReference type="Proteomes" id="UP000637061">
    <property type="component" value="Unassembled WGS sequence"/>
</dbReference>
<dbReference type="AlphaFoldDB" id="A0A8I1EG16"/>
<gene>
    <name evidence="1" type="ORF">JEU22_13740</name>
</gene>
<name>A0A8I1EG16_PSEPU</name>
<sequence>MFVTHESWSSNASALLGEGHTCMRIVEWQSCYHFYQVIVEEKQNEKMIARQYFLTDVDVLEDVLEKQSEDFKVTGVLLMSPAWMNGGGGWAMNKVLSLIVGRGEEGGKVSMHKVAEGVVYTSPAGGKIDTLEEEGFKVLI</sequence>
<comment type="caution">
    <text evidence="1">The sequence shown here is derived from an EMBL/GenBank/DDBJ whole genome shotgun (WGS) entry which is preliminary data.</text>
</comment>
<dbReference type="EMBL" id="JAEHTE010000014">
    <property type="protein sequence ID" value="MBI6884971.1"/>
    <property type="molecule type" value="Genomic_DNA"/>
</dbReference>
<proteinExistence type="predicted"/>
<dbReference type="RefSeq" id="WP_198747374.1">
    <property type="nucleotide sequence ID" value="NZ_JAEHTE010000014.1"/>
</dbReference>
<evidence type="ECO:0000313" key="1">
    <source>
        <dbReference type="EMBL" id="MBI6884971.1"/>
    </source>
</evidence>